<dbReference type="InterPro" id="IPR001251">
    <property type="entry name" value="CRAL-TRIO_dom"/>
</dbReference>
<dbReference type="OMA" id="EGPYCIV"/>
<protein>
    <recommendedName>
        <fullName evidence="1">CRAL-TRIO domain-containing protein</fullName>
    </recommendedName>
</protein>
<comment type="caution">
    <text evidence="2">The sequence shown here is derived from an EMBL/GenBank/DDBJ whole genome shotgun (WGS) entry which is preliminary data.</text>
</comment>
<proteinExistence type="predicted"/>
<dbReference type="SUPFAM" id="SSF52087">
    <property type="entry name" value="CRAL/TRIO domain"/>
    <property type="match status" value="1"/>
</dbReference>
<gene>
    <name evidence="2" type="ORF">KI387_030356</name>
</gene>
<dbReference type="Gene3D" id="3.40.525.10">
    <property type="entry name" value="CRAL-TRIO lipid binding domain"/>
    <property type="match status" value="1"/>
</dbReference>
<accession>A0AA38FAJ7</accession>
<dbReference type="PANTHER" id="PTHR48411">
    <property type="entry name" value="OS01G0948300 PROTEIN"/>
    <property type="match status" value="1"/>
</dbReference>
<dbReference type="SMART" id="SM00516">
    <property type="entry name" value="SEC14"/>
    <property type="match status" value="1"/>
</dbReference>
<sequence length="240" mass="27877">DDFSLYVVASDITVDAHAFGIGNGGNEEIQEEENEEWHDCDPLLPGHDDFSDLEQLQVLELQGKDKAGRRILKIVGKFFPAPAISGERLKRYVYQKICNAVSEGPFCIVYIHTSVQREENSPGVSMLRWIYEELPLDYKERLQVVYFLHPGIRSRLLLATLGRYFLSGGLYWKLKYINRLEFLWDDIKKREIEIPEFVVEHDALLENRPLMDYGIETDPYHLHDMPVMGSAYPRPAMRWA</sequence>
<dbReference type="Proteomes" id="UP000824469">
    <property type="component" value="Unassembled WGS sequence"/>
</dbReference>
<evidence type="ECO:0000313" key="2">
    <source>
        <dbReference type="EMBL" id="KAH9298674.1"/>
    </source>
</evidence>
<dbReference type="CDD" id="cd00170">
    <property type="entry name" value="SEC14"/>
    <property type="match status" value="1"/>
</dbReference>
<dbReference type="PANTHER" id="PTHR48411:SF1">
    <property type="entry name" value="OS01G0948300 PROTEIN"/>
    <property type="match status" value="1"/>
</dbReference>
<feature type="non-terminal residue" evidence="2">
    <location>
        <position position="1"/>
    </location>
</feature>
<dbReference type="InterPro" id="IPR036865">
    <property type="entry name" value="CRAL-TRIO_dom_sf"/>
</dbReference>
<evidence type="ECO:0000313" key="3">
    <source>
        <dbReference type="Proteomes" id="UP000824469"/>
    </source>
</evidence>
<dbReference type="EMBL" id="JAHRHJ020000010">
    <property type="protein sequence ID" value="KAH9298674.1"/>
    <property type="molecule type" value="Genomic_DNA"/>
</dbReference>
<evidence type="ECO:0000259" key="1">
    <source>
        <dbReference type="SMART" id="SM00516"/>
    </source>
</evidence>
<dbReference type="AlphaFoldDB" id="A0AA38FAJ7"/>
<organism evidence="2 3">
    <name type="scientific">Taxus chinensis</name>
    <name type="common">Chinese yew</name>
    <name type="synonym">Taxus wallichiana var. chinensis</name>
    <dbReference type="NCBI Taxonomy" id="29808"/>
    <lineage>
        <taxon>Eukaryota</taxon>
        <taxon>Viridiplantae</taxon>
        <taxon>Streptophyta</taxon>
        <taxon>Embryophyta</taxon>
        <taxon>Tracheophyta</taxon>
        <taxon>Spermatophyta</taxon>
        <taxon>Pinopsida</taxon>
        <taxon>Pinidae</taxon>
        <taxon>Conifers II</taxon>
        <taxon>Cupressales</taxon>
        <taxon>Taxaceae</taxon>
        <taxon>Taxus</taxon>
    </lineage>
</organism>
<feature type="domain" description="CRAL-TRIO" evidence="1">
    <location>
        <begin position="52"/>
        <end position="203"/>
    </location>
</feature>
<dbReference type="Pfam" id="PF13716">
    <property type="entry name" value="CRAL_TRIO_2"/>
    <property type="match status" value="1"/>
</dbReference>
<name>A0AA38FAJ7_TAXCH</name>
<reference evidence="2 3" key="1">
    <citation type="journal article" date="2021" name="Nat. Plants">
        <title>The Taxus genome provides insights into paclitaxel biosynthesis.</title>
        <authorList>
            <person name="Xiong X."/>
            <person name="Gou J."/>
            <person name="Liao Q."/>
            <person name="Li Y."/>
            <person name="Zhou Q."/>
            <person name="Bi G."/>
            <person name="Li C."/>
            <person name="Du R."/>
            <person name="Wang X."/>
            <person name="Sun T."/>
            <person name="Guo L."/>
            <person name="Liang H."/>
            <person name="Lu P."/>
            <person name="Wu Y."/>
            <person name="Zhang Z."/>
            <person name="Ro D.K."/>
            <person name="Shang Y."/>
            <person name="Huang S."/>
            <person name="Yan J."/>
        </authorList>
    </citation>
    <scope>NUCLEOTIDE SEQUENCE [LARGE SCALE GENOMIC DNA]</scope>
    <source>
        <strain evidence="2">Ta-2019</strain>
    </source>
</reference>
<keyword evidence="3" id="KW-1185">Reference proteome</keyword>